<feature type="non-terminal residue" evidence="9">
    <location>
        <position position="516"/>
    </location>
</feature>
<dbReference type="RefSeq" id="WP_128958501.1">
    <property type="nucleotide sequence ID" value="NZ_RDQZ01000020.1"/>
</dbReference>
<keyword evidence="5 7" id="KW-0472">Membrane</keyword>
<feature type="coiled-coil region" evidence="6">
    <location>
        <begin position="251"/>
        <end position="308"/>
    </location>
</feature>
<dbReference type="Pfam" id="PF02706">
    <property type="entry name" value="Wzz"/>
    <property type="match status" value="1"/>
</dbReference>
<gene>
    <name evidence="9" type="ORF">EAS56_23070</name>
</gene>
<evidence type="ECO:0000256" key="2">
    <source>
        <dbReference type="ARBA" id="ARBA00022475"/>
    </source>
</evidence>
<reference evidence="9 10" key="1">
    <citation type="submission" date="2018-10" db="EMBL/GenBank/DDBJ databases">
        <title>Bradyrhizobium sp. nov., effective nodules isolated from peanut in China.</title>
        <authorList>
            <person name="Li Y."/>
        </authorList>
    </citation>
    <scope>NUCLEOTIDE SEQUENCE [LARGE SCALE GENOMIC DNA]</scope>
    <source>
        <strain evidence="9 10">CCBAU 53426</strain>
    </source>
</reference>
<feature type="domain" description="Polysaccharide chain length determinant N-terminal" evidence="8">
    <location>
        <begin position="52"/>
        <end position="145"/>
    </location>
</feature>
<accession>A0ABY0E2E9</accession>
<feature type="coiled-coil region" evidence="6">
    <location>
        <begin position="333"/>
        <end position="381"/>
    </location>
</feature>
<protein>
    <submittedName>
        <fullName evidence="9">Lipopolysaccharide biosynthesis protein</fullName>
    </submittedName>
</protein>
<dbReference type="Proteomes" id="UP000290401">
    <property type="component" value="Unassembled WGS sequence"/>
</dbReference>
<dbReference type="InterPro" id="IPR050445">
    <property type="entry name" value="Bact_polysacc_biosynth/exp"/>
</dbReference>
<evidence type="ECO:0000256" key="3">
    <source>
        <dbReference type="ARBA" id="ARBA00022692"/>
    </source>
</evidence>
<evidence type="ECO:0000313" key="10">
    <source>
        <dbReference type="Proteomes" id="UP000290401"/>
    </source>
</evidence>
<dbReference type="PANTHER" id="PTHR32309">
    <property type="entry name" value="TYROSINE-PROTEIN KINASE"/>
    <property type="match status" value="1"/>
</dbReference>
<evidence type="ECO:0000256" key="1">
    <source>
        <dbReference type="ARBA" id="ARBA00004651"/>
    </source>
</evidence>
<sequence length="516" mass="56530">MRLAFWRAGKDKAVIERAVSKAKLEAKLETKPGVEAKPAPDAAKQAPAESGDIDLHALGGALARKRGWIIVPTVLALVASVVIVNLITPRYKSESRILIDGRENVFLRPSSDRSTEERQALDPEAVTSQVQLVLSRDLAREIIKKNKLAERPEFDPVLQGISPLKSLAALVGIVRDPFSMTPEERVLDAYYDRLQAYAVDKSRVIVVEFQSQDPELAARVANSIAEGYLVLQQNARQDQARNASQWLAGEIDNLRKKVSDAEAKVEDFRSKSSLFVGTNNTTLSNQQMGEVNTQLNNARALKADAESKARLIREMLQSGKPIEASEVVNSELMRRLSEQRVTLRAQLAEQSSTLLGNHPRIKELKAQLNDLDGQIRDEAAKISRSLENDARIAGGRVDGLTTSLEQLKKQATSTNGQDVQLRALEREAKAQRDLLETYLAKYREANTRETIDTAPTEGRIISRGIVSNTPAYPKKLPIVLIATLATLLLSSGLVVTGELLRQTAPRAAAPAAPAAA</sequence>
<evidence type="ECO:0000259" key="8">
    <source>
        <dbReference type="Pfam" id="PF02706"/>
    </source>
</evidence>
<evidence type="ECO:0000256" key="6">
    <source>
        <dbReference type="SAM" id="Coils"/>
    </source>
</evidence>
<evidence type="ECO:0000256" key="4">
    <source>
        <dbReference type="ARBA" id="ARBA00022989"/>
    </source>
</evidence>
<dbReference type="EMBL" id="RDQZ01000020">
    <property type="protein sequence ID" value="RXH10539.1"/>
    <property type="molecule type" value="Genomic_DNA"/>
</dbReference>
<evidence type="ECO:0000256" key="5">
    <source>
        <dbReference type="ARBA" id="ARBA00023136"/>
    </source>
</evidence>
<evidence type="ECO:0000313" key="9">
    <source>
        <dbReference type="EMBL" id="RXH10539.1"/>
    </source>
</evidence>
<comment type="caution">
    <text evidence="9">The sequence shown here is derived from an EMBL/GenBank/DDBJ whole genome shotgun (WGS) entry which is preliminary data.</text>
</comment>
<organism evidence="9 10">
    <name type="scientific">Bradyrhizobium guangzhouense</name>
    <dbReference type="NCBI Taxonomy" id="1325095"/>
    <lineage>
        <taxon>Bacteria</taxon>
        <taxon>Pseudomonadati</taxon>
        <taxon>Pseudomonadota</taxon>
        <taxon>Alphaproteobacteria</taxon>
        <taxon>Hyphomicrobiales</taxon>
        <taxon>Nitrobacteraceae</taxon>
        <taxon>Bradyrhizobium</taxon>
    </lineage>
</organism>
<dbReference type="InterPro" id="IPR003856">
    <property type="entry name" value="LPS_length_determ_N"/>
</dbReference>
<feature type="transmembrane region" description="Helical" evidence="7">
    <location>
        <begin position="476"/>
        <end position="496"/>
    </location>
</feature>
<feature type="transmembrane region" description="Helical" evidence="7">
    <location>
        <begin position="68"/>
        <end position="87"/>
    </location>
</feature>
<keyword evidence="2" id="KW-1003">Cell membrane</keyword>
<keyword evidence="3 7" id="KW-0812">Transmembrane</keyword>
<comment type="subcellular location">
    <subcellularLocation>
        <location evidence="1">Cell membrane</location>
        <topology evidence="1">Multi-pass membrane protein</topology>
    </subcellularLocation>
</comment>
<name>A0ABY0E2E9_9BRAD</name>
<keyword evidence="10" id="KW-1185">Reference proteome</keyword>
<proteinExistence type="predicted"/>
<evidence type="ECO:0000256" key="7">
    <source>
        <dbReference type="SAM" id="Phobius"/>
    </source>
</evidence>
<keyword evidence="6" id="KW-0175">Coiled coil</keyword>
<keyword evidence="4 7" id="KW-1133">Transmembrane helix</keyword>
<dbReference type="PANTHER" id="PTHR32309:SF13">
    <property type="entry name" value="FERRIC ENTEROBACTIN TRANSPORT PROTEIN FEPE"/>
    <property type="match status" value="1"/>
</dbReference>